<dbReference type="InterPro" id="IPR001579">
    <property type="entry name" value="Glyco_hydro_18_chit_AS"/>
</dbReference>
<keyword evidence="5" id="KW-0175">Coiled coil</keyword>
<keyword evidence="1 3" id="KW-0378">Hydrolase</keyword>
<dbReference type="InterPro" id="IPR001223">
    <property type="entry name" value="Glyco_hydro18_cat"/>
</dbReference>
<evidence type="ECO:0000256" key="3">
    <source>
        <dbReference type="RuleBase" id="RU000489"/>
    </source>
</evidence>
<evidence type="ECO:0000313" key="8">
    <source>
        <dbReference type="Proteomes" id="UP000747542"/>
    </source>
</evidence>
<dbReference type="PROSITE" id="PS01095">
    <property type="entry name" value="GH18_1"/>
    <property type="match status" value="1"/>
</dbReference>
<organism evidence="7 8">
    <name type="scientific">Homarus americanus</name>
    <name type="common">American lobster</name>
    <dbReference type="NCBI Taxonomy" id="6706"/>
    <lineage>
        <taxon>Eukaryota</taxon>
        <taxon>Metazoa</taxon>
        <taxon>Ecdysozoa</taxon>
        <taxon>Arthropoda</taxon>
        <taxon>Crustacea</taxon>
        <taxon>Multicrustacea</taxon>
        <taxon>Malacostraca</taxon>
        <taxon>Eumalacostraca</taxon>
        <taxon>Eucarida</taxon>
        <taxon>Decapoda</taxon>
        <taxon>Pleocyemata</taxon>
        <taxon>Astacidea</taxon>
        <taxon>Nephropoidea</taxon>
        <taxon>Nephropidae</taxon>
        <taxon>Homarus</taxon>
    </lineage>
</organism>
<evidence type="ECO:0000256" key="2">
    <source>
        <dbReference type="ARBA" id="ARBA00023295"/>
    </source>
</evidence>
<comment type="similarity">
    <text evidence="4">Belongs to the glycosyl hydrolase 18 family.</text>
</comment>
<dbReference type="SUPFAM" id="SSF51445">
    <property type="entry name" value="(Trans)glycosidases"/>
    <property type="match status" value="1"/>
</dbReference>
<evidence type="ECO:0000256" key="1">
    <source>
        <dbReference type="ARBA" id="ARBA00022801"/>
    </source>
</evidence>
<reference evidence="7" key="1">
    <citation type="journal article" date="2021" name="Sci. Adv.">
        <title>The American lobster genome reveals insights on longevity, neural, and immune adaptations.</title>
        <authorList>
            <person name="Polinski J.M."/>
            <person name="Zimin A.V."/>
            <person name="Clark K.F."/>
            <person name="Kohn A.B."/>
            <person name="Sadowski N."/>
            <person name="Timp W."/>
            <person name="Ptitsyn A."/>
            <person name="Khanna P."/>
            <person name="Romanova D.Y."/>
            <person name="Williams P."/>
            <person name="Greenwood S.J."/>
            <person name="Moroz L.L."/>
            <person name="Walt D.R."/>
            <person name="Bodnar A.G."/>
        </authorList>
    </citation>
    <scope>NUCLEOTIDE SEQUENCE</scope>
    <source>
        <strain evidence="7">GMGI-L3</strain>
    </source>
</reference>
<name>A0A8J5MNR7_HOMAM</name>
<dbReference type="AlphaFoldDB" id="A0A8J5MNR7"/>
<dbReference type="PROSITE" id="PS51910">
    <property type="entry name" value="GH18_2"/>
    <property type="match status" value="1"/>
</dbReference>
<feature type="domain" description="GH18" evidence="6">
    <location>
        <begin position="123"/>
        <end position="345"/>
    </location>
</feature>
<sequence length="345" mass="37992">MGDMAAADEYSTTSHVLQLCLALQDRLEKVEKEVQSLKGENLALKLVLEEKKTFASVVKDGEVEVDSWKVVATSATKCTLKRHSAVDLNNRFSTLSDECEEGASNTTSATPSVSVERGSSAESVMVCYMASWAVYRQGPGMFDVEDVDPNICTHLIFAFAGITTTGEINVLDPHHELCDNGGECAYNRFTALKKQNPELKTLLGVGGWEDGSEKYSKMAADPSMRKIFIDTSIALLKEHNFDGIDLDWEYPTMRGGIPEDKENYVILLSEIHDALHAEGMILTAAVSSAKDKIDFGYDVPGIAMYVDLLNLMTYDLHGSWNDYVHHQSGLYPTIRTPAVTKTSTL</sequence>
<dbReference type="PANTHER" id="PTHR11177:SF317">
    <property type="entry name" value="CHITINASE 12-RELATED"/>
    <property type="match status" value="1"/>
</dbReference>
<dbReference type="SMART" id="SM00636">
    <property type="entry name" value="Glyco_18"/>
    <property type="match status" value="1"/>
</dbReference>
<comment type="caution">
    <text evidence="7">The sequence shown here is derived from an EMBL/GenBank/DDBJ whole genome shotgun (WGS) entry which is preliminary data.</text>
</comment>
<evidence type="ECO:0000256" key="5">
    <source>
        <dbReference type="SAM" id="Coils"/>
    </source>
</evidence>
<evidence type="ECO:0000313" key="7">
    <source>
        <dbReference type="EMBL" id="KAG7158045.1"/>
    </source>
</evidence>
<evidence type="ECO:0000259" key="6">
    <source>
        <dbReference type="PROSITE" id="PS51910"/>
    </source>
</evidence>
<keyword evidence="2 3" id="KW-0326">Glycosidase</keyword>
<dbReference type="Gene3D" id="3.20.20.80">
    <property type="entry name" value="Glycosidases"/>
    <property type="match status" value="1"/>
</dbReference>
<accession>A0A8J5MNR7</accession>
<dbReference type="InterPro" id="IPR050314">
    <property type="entry name" value="Glycosyl_Hydrlase_18"/>
</dbReference>
<dbReference type="GO" id="GO:0005576">
    <property type="term" value="C:extracellular region"/>
    <property type="evidence" value="ECO:0007669"/>
    <property type="project" value="TreeGrafter"/>
</dbReference>
<proteinExistence type="inferred from homology"/>
<keyword evidence="8" id="KW-1185">Reference proteome</keyword>
<dbReference type="InterPro" id="IPR017853">
    <property type="entry name" value="GH"/>
</dbReference>
<feature type="coiled-coil region" evidence="5">
    <location>
        <begin position="20"/>
        <end position="47"/>
    </location>
</feature>
<dbReference type="GO" id="GO:0006032">
    <property type="term" value="P:chitin catabolic process"/>
    <property type="evidence" value="ECO:0007669"/>
    <property type="project" value="TreeGrafter"/>
</dbReference>
<dbReference type="Pfam" id="PF00704">
    <property type="entry name" value="Glyco_hydro_18"/>
    <property type="match status" value="1"/>
</dbReference>
<evidence type="ECO:0000256" key="4">
    <source>
        <dbReference type="RuleBase" id="RU004453"/>
    </source>
</evidence>
<dbReference type="Proteomes" id="UP000747542">
    <property type="component" value="Unassembled WGS sequence"/>
</dbReference>
<dbReference type="GO" id="GO:0008061">
    <property type="term" value="F:chitin binding"/>
    <property type="evidence" value="ECO:0007669"/>
    <property type="project" value="InterPro"/>
</dbReference>
<dbReference type="InterPro" id="IPR011583">
    <property type="entry name" value="Chitinase_II/V-like_cat"/>
</dbReference>
<gene>
    <name evidence="7" type="primary">Cht2-L4</name>
    <name evidence="7" type="ORF">Hamer_G014930</name>
</gene>
<dbReference type="GO" id="GO:0004568">
    <property type="term" value="F:chitinase activity"/>
    <property type="evidence" value="ECO:0007669"/>
    <property type="project" value="TreeGrafter"/>
</dbReference>
<protein>
    <submittedName>
        <fullName evidence="7">Chitinase 2-like 4</fullName>
    </submittedName>
</protein>
<dbReference type="GO" id="GO:0005975">
    <property type="term" value="P:carbohydrate metabolic process"/>
    <property type="evidence" value="ECO:0007669"/>
    <property type="project" value="InterPro"/>
</dbReference>
<dbReference type="PANTHER" id="PTHR11177">
    <property type="entry name" value="CHITINASE"/>
    <property type="match status" value="1"/>
</dbReference>
<dbReference type="EMBL" id="JAHLQT010035946">
    <property type="protein sequence ID" value="KAG7158045.1"/>
    <property type="molecule type" value="Genomic_DNA"/>
</dbReference>